<dbReference type="FunFam" id="3.30.70.80:FF:000005">
    <property type="entry name" value="Proteinase inhibitor I2B"/>
    <property type="match status" value="1"/>
</dbReference>
<gene>
    <name evidence="3" type="ORF">THASP1DRAFT_28232</name>
</gene>
<organism evidence="3 4">
    <name type="scientific">Thamnocephalis sphaerospora</name>
    <dbReference type="NCBI Taxonomy" id="78915"/>
    <lineage>
        <taxon>Eukaryota</taxon>
        <taxon>Fungi</taxon>
        <taxon>Fungi incertae sedis</taxon>
        <taxon>Zoopagomycota</taxon>
        <taxon>Zoopagomycotina</taxon>
        <taxon>Zoopagomycetes</taxon>
        <taxon>Zoopagales</taxon>
        <taxon>Sigmoideomycetaceae</taxon>
        <taxon>Thamnocephalis</taxon>
    </lineage>
</organism>
<evidence type="ECO:0000256" key="1">
    <source>
        <dbReference type="ARBA" id="ARBA00038069"/>
    </source>
</evidence>
<evidence type="ECO:0000313" key="4">
    <source>
        <dbReference type="Proteomes" id="UP000271241"/>
    </source>
</evidence>
<evidence type="ECO:0000259" key="2">
    <source>
        <dbReference type="Pfam" id="PF05922"/>
    </source>
</evidence>
<dbReference type="PANTHER" id="PTHR28288:SF2">
    <property type="entry name" value="PROTEASE B INHIBITOR 2"/>
    <property type="match status" value="1"/>
</dbReference>
<dbReference type="GO" id="GO:0004866">
    <property type="term" value="F:endopeptidase inhibitor activity"/>
    <property type="evidence" value="ECO:0007669"/>
    <property type="project" value="UniProtKB-ARBA"/>
</dbReference>
<comment type="similarity">
    <text evidence="1">Belongs to the protease inhibitor I9 family.</text>
</comment>
<dbReference type="Gene3D" id="3.30.70.80">
    <property type="entry name" value="Peptidase S8 propeptide/proteinase inhibitor I9"/>
    <property type="match status" value="1"/>
</dbReference>
<accession>A0A4P9XUV7</accession>
<dbReference type="OrthoDB" id="5518345at2759"/>
<name>A0A4P9XUV7_9FUNG</name>
<dbReference type="PANTHER" id="PTHR28288">
    <property type="entry name" value="PROTEASE B INHIBITOR 2"/>
    <property type="match status" value="1"/>
</dbReference>
<dbReference type="SUPFAM" id="SSF54897">
    <property type="entry name" value="Protease propeptides/inhibitors"/>
    <property type="match status" value="1"/>
</dbReference>
<dbReference type="Proteomes" id="UP000271241">
    <property type="component" value="Unassembled WGS sequence"/>
</dbReference>
<protein>
    <recommendedName>
        <fullName evidence="2">Inhibitor I9 domain-containing protein</fullName>
    </recommendedName>
</protein>
<dbReference type="GO" id="GO:0042144">
    <property type="term" value="P:vacuole fusion, non-autophagic"/>
    <property type="evidence" value="ECO:0007669"/>
    <property type="project" value="TreeGrafter"/>
</dbReference>
<dbReference type="Pfam" id="PF05922">
    <property type="entry name" value="Inhibitor_I9"/>
    <property type="match status" value="1"/>
</dbReference>
<keyword evidence="4" id="KW-1185">Reference proteome</keyword>
<proteinExistence type="inferred from homology"/>
<reference evidence="4" key="1">
    <citation type="journal article" date="2018" name="Nat. Microbiol.">
        <title>Leveraging single-cell genomics to expand the fungal tree of life.</title>
        <authorList>
            <person name="Ahrendt S.R."/>
            <person name="Quandt C.A."/>
            <person name="Ciobanu D."/>
            <person name="Clum A."/>
            <person name="Salamov A."/>
            <person name="Andreopoulos B."/>
            <person name="Cheng J.F."/>
            <person name="Woyke T."/>
            <person name="Pelin A."/>
            <person name="Henrissat B."/>
            <person name="Reynolds N.K."/>
            <person name="Benny G.L."/>
            <person name="Smith M.E."/>
            <person name="James T.Y."/>
            <person name="Grigoriev I.V."/>
        </authorList>
    </citation>
    <scope>NUCLEOTIDE SEQUENCE [LARGE SCALE GENOMIC DNA]</scope>
    <source>
        <strain evidence="4">RSA 1356</strain>
    </source>
</reference>
<dbReference type="AlphaFoldDB" id="A0A4P9XUV7"/>
<dbReference type="InterPro" id="IPR010259">
    <property type="entry name" value="S8pro/Inhibitor_I9"/>
</dbReference>
<sequence>MPGHCTVPNAVLGTPDAGNSKKFIVMFKDDATKEEIAAMKENVGNEGGKITDEYNIGKLRGFAAIMPTSLHTSMLNHAKISSIEEDQEVRIQDQ</sequence>
<feature type="domain" description="Inhibitor I9" evidence="2">
    <location>
        <begin position="23"/>
        <end position="91"/>
    </location>
</feature>
<evidence type="ECO:0000313" key="3">
    <source>
        <dbReference type="EMBL" id="RKP10006.1"/>
    </source>
</evidence>
<dbReference type="InterPro" id="IPR052471">
    <property type="entry name" value="PBI_I9"/>
</dbReference>
<dbReference type="EMBL" id="KZ992476">
    <property type="protein sequence ID" value="RKP10006.1"/>
    <property type="molecule type" value="Genomic_DNA"/>
</dbReference>
<dbReference type="InterPro" id="IPR037045">
    <property type="entry name" value="S8pro/Inhibitor_I9_sf"/>
</dbReference>